<evidence type="ECO:0000313" key="2">
    <source>
        <dbReference type="EMBL" id="GGJ50347.1"/>
    </source>
</evidence>
<dbReference type="RefSeq" id="WP_189005900.1">
    <property type="nucleotide sequence ID" value="NZ_BMOD01000021.1"/>
</dbReference>
<dbReference type="NCBIfam" id="TIGR02096">
    <property type="entry name" value="ketosteroid isomerase-related protein"/>
    <property type="match status" value="1"/>
</dbReference>
<dbReference type="Gene3D" id="3.10.450.50">
    <property type="match status" value="1"/>
</dbReference>
<name>A0ABQ2DBU4_9DEIO</name>
<organism evidence="2 3">
    <name type="scientific">Deinococcus roseus</name>
    <dbReference type="NCBI Taxonomy" id="392414"/>
    <lineage>
        <taxon>Bacteria</taxon>
        <taxon>Thermotogati</taxon>
        <taxon>Deinococcota</taxon>
        <taxon>Deinococci</taxon>
        <taxon>Deinococcales</taxon>
        <taxon>Deinococcaceae</taxon>
        <taxon>Deinococcus</taxon>
    </lineage>
</organism>
<dbReference type="EMBL" id="BMOD01000021">
    <property type="protein sequence ID" value="GGJ50347.1"/>
    <property type="molecule type" value="Genomic_DNA"/>
</dbReference>
<feature type="domain" description="SnoaL-like" evidence="1">
    <location>
        <begin position="4"/>
        <end position="114"/>
    </location>
</feature>
<sequence>MGLIEQYYAAFNAQDWDVFFALVHGDVVHDLNQRPRESGLDSFRGFMGRMNRSYREQLRDIVVMYSADGSRAAAEYIVDGTYLAADEGLPAATGQTYSLAGGAFFEISEDKIHRITNYYNLTDWIHQVSS</sequence>
<proteinExistence type="predicted"/>
<protein>
    <recommendedName>
        <fullName evidence="1">SnoaL-like domain-containing protein</fullName>
    </recommendedName>
</protein>
<dbReference type="InterPro" id="IPR032710">
    <property type="entry name" value="NTF2-like_dom_sf"/>
</dbReference>
<dbReference type="Pfam" id="PF12680">
    <property type="entry name" value="SnoaL_2"/>
    <property type="match status" value="1"/>
</dbReference>
<dbReference type="SUPFAM" id="SSF54427">
    <property type="entry name" value="NTF2-like"/>
    <property type="match status" value="1"/>
</dbReference>
<dbReference type="Proteomes" id="UP000632222">
    <property type="component" value="Unassembled WGS sequence"/>
</dbReference>
<evidence type="ECO:0000259" key="1">
    <source>
        <dbReference type="Pfam" id="PF12680"/>
    </source>
</evidence>
<dbReference type="InterPro" id="IPR011721">
    <property type="entry name" value="CHP02096"/>
</dbReference>
<dbReference type="InterPro" id="IPR037401">
    <property type="entry name" value="SnoaL-like"/>
</dbReference>
<comment type="caution">
    <text evidence="2">The sequence shown here is derived from an EMBL/GenBank/DDBJ whole genome shotgun (WGS) entry which is preliminary data.</text>
</comment>
<gene>
    <name evidence="2" type="ORF">GCM10008938_40360</name>
</gene>
<keyword evidence="3" id="KW-1185">Reference proteome</keyword>
<accession>A0ABQ2DBU4</accession>
<evidence type="ECO:0000313" key="3">
    <source>
        <dbReference type="Proteomes" id="UP000632222"/>
    </source>
</evidence>
<reference evidence="3" key="1">
    <citation type="journal article" date="2019" name="Int. J. Syst. Evol. Microbiol.">
        <title>The Global Catalogue of Microorganisms (GCM) 10K type strain sequencing project: providing services to taxonomists for standard genome sequencing and annotation.</title>
        <authorList>
            <consortium name="The Broad Institute Genomics Platform"/>
            <consortium name="The Broad Institute Genome Sequencing Center for Infectious Disease"/>
            <person name="Wu L."/>
            <person name="Ma J."/>
        </authorList>
    </citation>
    <scope>NUCLEOTIDE SEQUENCE [LARGE SCALE GENOMIC DNA]</scope>
    <source>
        <strain evidence="3">JCM 14370</strain>
    </source>
</reference>